<gene>
    <name evidence="4" type="ORF">DHA2_151472</name>
</gene>
<dbReference type="InterPro" id="IPR040324">
    <property type="entry name" value="WDR44/Dgr2"/>
</dbReference>
<feature type="repeat" description="WD" evidence="3">
    <location>
        <begin position="426"/>
        <end position="457"/>
    </location>
</feature>
<accession>V6TGK8</accession>
<dbReference type="VEuPathDB" id="GiardiaDB:QR46_0177"/>
<dbReference type="InterPro" id="IPR015943">
    <property type="entry name" value="WD40/YVTN_repeat-like_dom_sf"/>
</dbReference>
<dbReference type="Proteomes" id="UP000018320">
    <property type="component" value="Unassembled WGS sequence"/>
</dbReference>
<dbReference type="SUPFAM" id="SSF50978">
    <property type="entry name" value="WD40 repeat-like"/>
    <property type="match status" value="1"/>
</dbReference>
<dbReference type="PROSITE" id="PS50294">
    <property type="entry name" value="WD_REPEATS_REGION"/>
    <property type="match status" value="1"/>
</dbReference>
<dbReference type="VEuPathDB" id="GiardiaDB:DHA2_151472"/>
<keyword evidence="1 3" id="KW-0853">WD repeat</keyword>
<name>V6TGK8_GIAIN</name>
<reference evidence="5" key="1">
    <citation type="submission" date="2012-02" db="EMBL/GenBank/DDBJ databases">
        <title>Genome sequencing of Giardia lamblia Genotypes A2 and B isolates (DH and GS) and comparative analysis with the genomes of Genotypes A1 and E (WB and Pig).</title>
        <authorList>
            <person name="Adam R."/>
            <person name="Dahlstrom E."/>
            <person name="Martens C."/>
            <person name="Bruno D."/>
            <person name="Barbian K."/>
            <person name="Porcella S.F."/>
            <person name="Nash T."/>
        </authorList>
    </citation>
    <scope>NUCLEOTIDE SEQUENCE</scope>
    <source>
        <strain evidence="5">DH</strain>
    </source>
</reference>
<organism evidence="4 5">
    <name type="scientific">Giardia intestinalis</name>
    <name type="common">Giardia lamblia</name>
    <dbReference type="NCBI Taxonomy" id="5741"/>
    <lineage>
        <taxon>Eukaryota</taxon>
        <taxon>Metamonada</taxon>
        <taxon>Diplomonadida</taxon>
        <taxon>Hexamitidae</taxon>
        <taxon>Giardiinae</taxon>
        <taxon>Giardia</taxon>
    </lineage>
</organism>
<keyword evidence="2" id="KW-0677">Repeat</keyword>
<dbReference type="InterPro" id="IPR036322">
    <property type="entry name" value="WD40_repeat_dom_sf"/>
</dbReference>
<evidence type="ECO:0000256" key="2">
    <source>
        <dbReference type="ARBA" id="ARBA00022737"/>
    </source>
</evidence>
<dbReference type="AlphaFoldDB" id="V6TGK8"/>
<dbReference type="SMART" id="SM00320">
    <property type="entry name" value="WD40"/>
    <property type="match status" value="4"/>
</dbReference>
<evidence type="ECO:0000256" key="1">
    <source>
        <dbReference type="ARBA" id="ARBA00022574"/>
    </source>
</evidence>
<dbReference type="PANTHER" id="PTHR14221:SF0">
    <property type="entry name" value="WD REPEAT-CONTAINING PROTEIN 44"/>
    <property type="match status" value="1"/>
</dbReference>
<evidence type="ECO:0000313" key="5">
    <source>
        <dbReference type="Proteomes" id="UP000018320"/>
    </source>
</evidence>
<evidence type="ECO:0000313" key="4">
    <source>
        <dbReference type="EMBL" id="ESU37799.1"/>
    </source>
</evidence>
<dbReference type="Gene3D" id="2.130.10.10">
    <property type="entry name" value="YVTN repeat-like/Quinoprotein amine dehydrogenase"/>
    <property type="match status" value="1"/>
</dbReference>
<dbReference type="PANTHER" id="PTHR14221">
    <property type="entry name" value="WD REPEAT DOMAIN 44"/>
    <property type="match status" value="1"/>
</dbReference>
<evidence type="ECO:0000256" key="3">
    <source>
        <dbReference type="PROSITE-ProRule" id="PRU00221"/>
    </source>
</evidence>
<protein>
    <submittedName>
        <fullName evidence="4">Putative WD-repeat family protein</fullName>
    </submittedName>
</protein>
<dbReference type="PROSITE" id="PS50082">
    <property type="entry name" value="WD_REPEATS_2"/>
    <property type="match status" value="2"/>
</dbReference>
<dbReference type="EMBL" id="AHGT01000021">
    <property type="protein sequence ID" value="ESU37799.1"/>
    <property type="molecule type" value="Genomic_DNA"/>
</dbReference>
<feature type="non-terminal residue" evidence="4">
    <location>
        <position position="1"/>
    </location>
</feature>
<proteinExistence type="predicted"/>
<dbReference type="VEuPathDB" id="GiardiaDB:GL50581_2726"/>
<dbReference type="InterPro" id="IPR001680">
    <property type="entry name" value="WD40_rpt"/>
</dbReference>
<sequence>VTPYQVFWITRLIQKYTLQMSLLEDQSSSCVHASAKPAVPERVGQRFAVINMVSKYETQAGPQLTDTVETFAGSEISFHVKPYIHAVAQGNASQLPQSPSQRESSLGEALFNLSSARARDSDSEWDANFIQLEPMADAQSKLSSCSSCLLPILPYKLKKEKVSVLYDRLRLASYSGSSASQKSRKYYVWMSQLMVAHHGPIWTSEFSRDMSFFATAGQNGFVKIWKYINKAQVHAEPCKPSLDVSTLTHVKKPELLSPICESPSKENLSQYIGSPVLNHSSKLSTRRLSKAAEAEASSAANVPNNLMPILEPLDCKDENFDDESASSLTDEKPYEIVTRSQSQLQEGGTSPFNSVIKFRPSKAQFSQLSQTVSQHSTLCCKDAPSNKPSIDAQSLTSDKLIMDFSSRQSALDNNRIPFFLPAIRVFKGHIADVISCSWSKSNFLATGSLDKTVKIWSPIKGSCLEILTHNSPVTCVLFHPLHEQFLYTGTSAGDVYQWDVIGKRKVSWTAPQMVTSIAFTKNKFSPPTGVIIVGTAHGKIYILGADTLRPIYEFQTYTVQHRKQTSIPAPRVLALSVIDETNELLVSTADSQIKRYCLLSMLQTRKYKAHTISGIFGAAIPRILALSDSKESTHEKTYEEDISRFLIIGDDKGSICMYPDESPASGRLRSGASKNFIGISSHEKLSKQRVYTTQGTDTARSCLKINLPSKAVCTTINVVQSNQHVTGIQGDARKSSIVVTTADGSVICIDI</sequence>
<dbReference type="FunFam" id="2.130.10.10:FF:002690">
    <property type="entry name" value="Putative WD-repeat family protein"/>
    <property type="match status" value="1"/>
</dbReference>
<feature type="repeat" description="WD" evidence="3">
    <location>
        <begin position="194"/>
        <end position="235"/>
    </location>
</feature>
<comment type="caution">
    <text evidence="4">The sequence shown here is derived from an EMBL/GenBank/DDBJ whole genome shotgun (WGS) entry which is preliminary data.</text>
</comment>
<reference evidence="4 5" key="2">
    <citation type="journal article" date="2013" name="Genome Biol. Evol.">
        <title>Genome sequencing of Giardia lamblia genotypes A2 and B isolates (DH and GS) and comparative analysis with the genomes of genotypes A1 and E (WB and Pig).</title>
        <authorList>
            <person name="Adam R.D."/>
            <person name="Dahlstrom E.W."/>
            <person name="Martens C.A."/>
            <person name="Bruno D.P."/>
            <person name="Barbian K.D."/>
            <person name="Ricklefs S.M."/>
            <person name="Hernandez M.M."/>
            <person name="Narla N.P."/>
            <person name="Patel R.B."/>
            <person name="Porcella S.F."/>
            <person name="Nash T.E."/>
        </authorList>
    </citation>
    <scope>NUCLEOTIDE SEQUENCE [LARGE SCALE GENOMIC DNA]</scope>
    <source>
        <strain evidence="4 5">DH</strain>
    </source>
</reference>
<dbReference type="VEuPathDB" id="GiardiaDB:GL50803_0016920"/>
<dbReference type="Pfam" id="PF00400">
    <property type="entry name" value="WD40"/>
    <property type="match status" value="3"/>
</dbReference>